<dbReference type="AlphaFoldDB" id="A0A8I1AF23"/>
<keyword evidence="1" id="KW-0472">Membrane</keyword>
<keyword evidence="1" id="KW-1133">Transmembrane helix</keyword>
<name>A0A8I1AF23_THEIN</name>
<reference evidence="2 3" key="1">
    <citation type="submission" date="2020-12" db="EMBL/GenBank/DDBJ databases">
        <title>WGS of Thermoactinomyces spp.</title>
        <authorList>
            <person name="Cheng K."/>
        </authorList>
    </citation>
    <scope>NUCLEOTIDE SEQUENCE [LARGE SCALE GENOMIC DNA]</scope>
    <source>
        <strain evidence="3">CICC 10671\DSM 43846</strain>
    </source>
</reference>
<evidence type="ECO:0000313" key="2">
    <source>
        <dbReference type="EMBL" id="MBH8594858.1"/>
    </source>
</evidence>
<keyword evidence="1" id="KW-0812">Transmembrane</keyword>
<dbReference type="Proteomes" id="UP000633619">
    <property type="component" value="Unassembled WGS sequence"/>
</dbReference>
<dbReference type="RefSeq" id="WP_181732513.1">
    <property type="nucleotide sequence ID" value="NZ_JACEIR010000008.1"/>
</dbReference>
<comment type="caution">
    <text evidence="2">The sequence shown here is derived from an EMBL/GenBank/DDBJ whole genome shotgun (WGS) entry which is preliminary data.</text>
</comment>
<feature type="transmembrane region" description="Helical" evidence="1">
    <location>
        <begin position="24"/>
        <end position="42"/>
    </location>
</feature>
<accession>A0A8I1AF23</accession>
<evidence type="ECO:0000313" key="3">
    <source>
        <dbReference type="Proteomes" id="UP000633619"/>
    </source>
</evidence>
<evidence type="ECO:0008006" key="4">
    <source>
        <dbReference type="Google" id="ProtNLM"/>
    </source>
</evidence>
<proteinExistence type="predicted"/>
<organism evidence="2 3">
    <name type="scientific">Thermoactinomyces intermedius</name>
    <dbReference type="NCBI Taxonomy" id="2024"/>
    <lineage>
        <taxon>Bacteria</taxon>
        <taxon>Bacillati</taxon>
        <taxon>Bacillota</taxon>
        <taxon>Bacilli</taxon>
        <taxon>Bacillales</taxon>
        <taxon>Thermoactinomycetaceae</taxon>
        <taxon>Thermoactinomyces</taxon>
    </lineage>
</organism>
<dbReference type="EMBL" id="JAECVW010000002">
    <property type="protein sequence ID" value="MBH8594858.1"/>
    <property type="molecule type" value="Genomic_DNA"/>
</dbReference>
<keyword evidence="3" id="KW-1185">Reference proteome</keyword>
<evidence type="ECO:0000256" key="1">
    <source>
        <dbReference type="SAM" id="Phobius"/>
    </source>
</evidence>
<sequence length="161" mass="19068">MNLYFVLLFAKDRAAKVPPLPFRRLLRVIVTSVWMLLIYRIYGLNKAMDRLKSIRCKDPVRIKNPLSEFLYARRVMVWSQFVVSLLNAGKIDSFLRSLSLCASLKKLGIPAQMVLGEKNDDHVIENLHVWVELRHVPLNESWEVEWHFREIKRIPERFDVH</sequence>
<protein>
    <recommendedName>
        <fullName evidence="4">Microcin J25-processing protein McjB C-terminal domain-containing protein</fullName>
    </recommendedName>
</protein>
<gene>
    <name evidence="2" type="ORF">I8U20_05880</name>
</gene>